<sequence>MTCVKFSPIDRVLLFSFLLVFYIGASDYFPPLYLGIMDGHLPTCQAPSLVKDDLCSKYSDPIQSCAARMAPAYPPGSSIKEDDPV</sequence>
<keyword evidence="1" id="KW-0812">Transmembrane</keyword>
<keyword evidence="1" id="KW-0472">Membrane</keyword>
<keyword evidence="3" id="KW-1185">Reference proteome</keyword>
<feature type="transmembrane region" description="Helical" evidence="1">
    <location>
        <begin position="12"/>
        <end position="29"/>
    </location>
</feature>
<accession>A0A9P5TGB0</accession>
<reference evidence="2" key="1">
    <citation type="submission" date="2020-11" db="EMBL/GenBank/DDBJ databases">
        <authorList>
            <consortium name="DOE Joint Genome Institute"/>
            <person name="Ahrendt S."/>
            <person name="Riley R."/>
            <person name="Andreopoulos W."/>
            <person name="LaButti K."/>
            <person name="Pangilinan J."/>
            <person name="Ruiz-duenas F.J."/>
            <person name="Barrasa J.M."/>
            <person name="Sanchez-Garcia M."/>
            <person name="Camarero S."/>
            <person name="Miyauchi S."/>
            <person name="Serrano A."/>
            <person name="Linde D."/>
            <person name="Babiker R."/>
            <person name="Drula E."/>
            <person name="Ayuso-Fernandez I."/>
            <person name="Pacheco R."/>
            <person name="Padilla G."/>
            <person name="Ferreira P."/>
            <person name="Barriuso J."/>
            <person name="Kellner H."/>
            <person name="Castanera R."/>
            <person name="Alfaro M."/>
            <person name="Ramirez L."/>
            <person name="Pisabarro A.G."/>
            <person name="Kuo A."/>
            <person name="Tritt A."/>
            <person name="Lipzen A."/>
            <person name="He G."/>
            <person name="Yan M."/>
            <person name="Ng V."/>
            <person name="Cullen D."/>
            <person name="Martin F."/>
            <person name="Rosso M.-N."/>
            <person name="Henrissat B."/>
            <person name="Hibbett D."/>
            <person name="Martinez A.T."/>
            <person name="Grigoriev I.V."/>
        </authorList>
    </citation>
    <scope>NUCLEOTIDE SEQUENCE</scope>
    <source>
        <strain evidence="2">AH 44721</strain>
    </source>
</reference>
<dbReference type="Proteomes" id="UP000724874">
    <property type="component" value="Unassembled WGS sequence"/>
</dbReference>
<gene>
    <name evidence="2" type="ORF">CPB84DRAFT_1797785</name>
</gene>
<organism evidence="2 3">
    <name type="scientific">Gymnopilus junonius</name>
    <name type="common">Spectacular rustgill mushroom</name>
    <name type="synonym">Gymnopilus spectabilis subsp. junonius</name>
    <dbReference type="NCBI Taxonomy" id="109634"/>
    <lineage>
        <taxon>Eukaryota</taxon>
        <taxon>Fungi</taxon>
        <taxon>Dikarya</taxon>
        <taxon>Basidiomycota</taxon>
        <taxon>Agaricomycotina</taxon>
        <taxon>Agaricomycetes</taxon>
        <taxon>Agaricomycetidae</taxon>
        <taxon>Agaricales</taxon>
        <taxon>Agaricineae</taxon>
        <taxon>Hymenogastraceae</taxon>
        <taxon>Gymnopilus</taxon>
    </lineage>
</organism>
<keyword evidence="1" id="KW-1133">Transmembrane helix</keyword>
<evidence type="ECO:0000256" key="1">
    <source>
        <dbReference type="SAM" id="Phobius"/>
    </source>
</evidence>
<comment type="caution">
    <text evidence="2">The sequence shown here is derived from an EMBL/GenBank/DDBJ whole genome shotgun (WGS) entry which is preliminary data.</text>
</comment>
<dbReference type="EMBL" id="JADNYJ010000219">
    <property type="protein sequence ID" value="KAF8874199.1"/>
    <property type="molecule type" value="Genomic_DNA"/>
</dbReference>
<name>A0A9P5TGB0_GYMJU</name>
<evidence type="ECO:0000313" key="2">
    <source>
        <dbReference type="EMBL" id="KAF8874199.1"/>
    </source>
</evidence>
<protein>
    <submittedName>
        <fullName evidence="2">Uncharacterized protein</fullName>
    </submittedName>
</protein>
<proteinExistence type="predicted"/>
<evidence type="ECO:0000313" key="3">
    <source>
        <dbReference type="Proteomes" id="UP000724874"/>
    </source>
</evidence>
<dbReference type="AlphaFoldDB" id="A0A9P5TGB0"/>